<evidence type="ECO:0000259" key="2">
    <source>
        <dbReference type="Pfam" id="PF12697"/>
    </source>
</evidence>
<dbReference type="InterPro" id="IPR029058">
    <property type="entry name" value="AB_hydrolase_fold"/>
</dbReference>
<comment type="caution">
    <text evidence="3">The sequence shown here is derived from an EMBL/GenBank/DDBJ whole genome shotgun (WGS) entry which is preliminary data.</text>
</comment>
<keyword evidence="1" id="KW-0732">Signal</keyword>
<dbReference type="PROSITE" id="PS51257">
    <property type="entry name" value="PROKAR_LIPOPROTEIN"/>
    <property type="match status" value="1"/>
</dbReference>
<dbReference type="EMBL" id="DOGS01000100">
    <property type="protein sequence ID" value="HBQ48209.1"/>
    <property type="molecule type" value="Genomic_DNA"/>
</dbReference>
<feature type="signal peptide" evidence="1">
    <location>
        <begin position="1"/>
        <end position="33"/>
    </location>
</feature>
<dbReference type="InterPro" id="IPR000073">
    <property type="entry name" value="AB_hydrolase_1"/>
</dbReference>
<dbReference type="PROSITE" id="PS51318">
    <property type="entry name" value="TAT"/>
    <property type="match status" value="1"/>
</dbReference>
<accession>A0A356W3K6</accession>
<organism evidence="3 4">
    <name type="scientific">Hyphomonas atlantica</name>
    <dbReference type="NCBI Taxonomy" id="1280948"/>
    <lineage>
        <taxon>Bacteria</taxon>
        <taxon>Pseudomonadati</taxon>
        <taxon>Pseudomonadota</taxon>
        <taxon>Alphaproteobacteria</taxon>
        <taxon>Hyphomonadales</taxon>
        <taxon>Hyphomonadaceae</taxon>
        <taxon>Hyphomonas</taxon>
    </lineage>
</organism>
<dbReference type="PANTHER" id="PTHR43194:SF5">
    <property type="entry name" value="PIMELOYL-[ACYL-CARRIER PROTEIN] METHYL ESTER ESTERASE"/>
    <property type="match status" value="1"/>
</dbReference>
<dbReference type="Gene3D" id="3.40.50.1820">
    <property type="entry name" value="alpha/beta hydrolase"/>
    <property type="match status" value="2"/>
</dbReference>
<name>A0A356W3K6_9PROT</name>
<feature type="domain" description="AB hydrolase-1" evidence="2">
    <location>
        <begin position="70"/>
        <end position="333"/>
    </location>
</feature>
<sequence>MKNNDPTSHRKFLRSSIGMGAAVVAATSCSASAAAARQPSAINFHSGFVSDPSTYYEVLEPVTKTNKPPMVLIHGGAVSGACYMVTADGRPGWAHVFAAKGYKVVVPDWPGTGRSGYIPYDALTGETVIRGLGKLLATLDRPAIVMTHSMSGPFGWKLLELYGDRIEKLVAIAPGGPGNVSAPTEFLTDTSDFVEVRLAPGAPILKISRKQPFVAGPGWAAKKLVGTGTRFPREFLDAYVATLDVIPPRLLLERVNYANSAPRVADFSGYKGKHIALIMGTNDADHTVATDKPIVDWLNENGARAEFIHLGEKGIQGNGHVMMVESNSDQLANAIVAWLETGKFVAATS</sequence>
<protein>
    <recommendedName>
        <fullName evidence="2">AB hydrolase-1 domain-containing protein</fullName>
    </recommendedName>
</protein>
<dbReference type="AlphaFoldDB" id="A0A356W3K6"/>
<dbReference type="Proteomes" id="UP000263957">
    <property type="component" value="Unassembled WGS sequence"/>
</dbReference>
<evidence type="ECO:0000313" key="3">
    <source>
        <dbReference type="EMBL" id="HBQ48209.1"/>
    </source>
</evidence>
<feature type="chain" id="PRO_5016584879" description="AB hydrolase-1 domain-containing protein" evidence="1">
    <location>
        <begin position="34"/>
        <end position="349"/>
    </location>
</feature>
<dbReference type="SUPFAM" id="SSF53474">
    <property type="entry name" value="alpha/beta-Hydrolases"/>
    <property type="match status" value="1"/>
</dbReference>
<gene>
    <name evidence="3" type="ORF">DD728_04875</name>
</gene>
<dbReference type="InterPro" id="IPR050228">
    <property type="entry name" value="Carboxylesterase_BioH"/>
</dbReference>
<dbReference type="InterPro" id="IPR006311">
    <property type="entry name" value="TAT_signal"/>
</dbReference>
<proteinExistence type="predicted"/>
<dbReference type="Pfam" id="PF12697">
    <property type="entry name" value="Abhydrolase_6"/>
    <property type="match status" value="1"/>
</dbReference>
<evidence type="ECO:0000313" key="4">
    <source>
        <dbReference type="Proteomes" id="UP000263957"/>
    </source>
</evidence>
<evidence type="ECO:0000256" key="1">
    <source>
        <dbReference type="SAM" id="SignalP"/>
    </source>
</evidence>
<dbReference type="PANTHER" id="PTHR43194">
    <property type="entry name" value="HYDROLASE ALPHA/BETA FOLD FAMILY"/>
    <property type="match status" value="1"/>
</dbReference>
<reference evidence="3 4" key="1">
    <citation type="journal article" date="2018" name="Nat. Biotechnol.">
        <title>A standardized bacterial taxonomy based on genome phylogeny substantially revises the tree of life.</title>
        <authorList>
            <person name="Parks D.H."/>
            <person name="Chuvochina M."/>
            <person name="Waite D.W."/>
            <person name="Rinke C."/>
            <person name="Skarshewski A."/>
            <person name="Chaumeil P.A."/>
            <person name="Hugenholtz P."/>
        </authorList>
    </citation>
    <scope>NUCLEOTIDE SEQUENCE [LARGE SCALE GENOMIC DNA]</scope>
    <source>
        <strain evidence="3">UBA10378</strain>
    </source>
</reference>